<dbReference type="EMBL" id="VXIV02002316">
    <property type="protein sequence ID" value="KAF6026243.1"/>
    <property type="molecule type" value="Genomic_DNA"/>
</dbReference>
<comment type="similarity">
    <text evidence="2">Belongs to the otopetrin family.</text>
</comment>
<evidence type="ECO:0000256" key="4">
    <source>
        <dbReference type="ARBA" id="ARBA00022475"/>
    </source>
</evidence>
<keyword evidence="9 12" id="KW-0472">Membrane</keyword>
<evidence type="ECO:0000256" key="1">
    <source>
        <dbReference type="ARBA" id="ARBA00004651"/>
    </source>
</evidence>
<evidence type="ECO:0000313" key="14">
    <source>
        <dbReference type="Proteomes" id="UP000593567"/>
    </source>
</evidence>
<dbReference type="InterPro" id="IPR004878">
    <property type="entry name" value="Otopetrin"/>
</dbReference>
<sequence length="660" mass="73270">MQNHQFSSYIASKKPALASTWNNCLDSSDSSGSWTQGEGLPPPPTVECEQFSSNQLTAQETAVLSPHTKHWDNEESEDQNAEKDENFADSVANQTQDSGSMSDELGDTESECITEIFVPKQSTSASPSTRLVIHQRKSAPHGSNSRRSRHQMRNDVIPSVSSDNIRLSSPPFNIPTSALTSEDVGNKHRLRSRIVGFLSTAYAVILVLFGVILPVFEVKNGIDTNSYVFEAYFMYLYGISILFLLYVYATVLRDNRTQSQIRHNLSSHPIQETPGVQPMGAQHRKDNFDNIPSIASLFLRVAAVLFCAGSLVDCGLRLSGQMGNGCTLQFHSAAQPIAQATLMITEIYFIFNNAKMNIRRYPVTAKFGIMHLIATNTLIWITSTITQYDNYKKQTFQRYSSSNYELTLPPNNTSANLGEGSDYNEVEDAGEDNLLTVLNNNRIDALGCTSNEEVVQLTLKASAYTYPCTAQFCLLAMSILYVMWRSVDLDSDTRCNECKEHSLEAKHNSHHTIDCGHTSRGLFLGILSLMAAIACLILFFFLTSENYYDTKATLLIHIYQIALYLTMTVLTVVALLKLRMLDHNDCKSSRLEDILLAVCATSILSHDIVGIVSGIIYINKLKGWVANTIEADSSFNICLDKTCPMFSVTGVRLSVGDRKA</sequence>
<dbReference type="OrthoDB" id="6429739at2759"/>
<evidence type="ECO:0000256" key="9">
    <source>
        <dbReference type="ARBA" id="ARBA00023136"/>
    </source>
</evidence>
<feature type="compositionally biased region" description="Polar residues" evidence="11">
    <location>
        <begin position="20"/>
        <end position="36"/>
    </location>
</feature>
<dbReference type="GO" id="GO:0005886">
    <property type="term" value="C:plasma membrane"/>
    <property type="evidence" value="ECO:0007669"/>
    <property type="project" value="UniProtKB-SubCell"/>
</dbReference>
<evidence type="ECO:0000256" key="3">
    <source>
        <dbReference type="ARBA" id="ARBA00022448"/>
    </source>
</evidence>
<keyword evidence="3" id="KW-0813">Transport</keyword>
<protein>
    <recommendedName>
        <fullName evidence="15">OTOP2</fullName>
    </recommendedName>
</protein>
<feature type="transmembrane region" description="Helical" evidence="12">
    <location>
        <begin position="522"/>
        <end position="542"/>
    </location>
</feature>
<dbReference type="PANTHER" id="PTHR21522:SF32">
    <property type="entry name" value="OTOPETRIN-2"/>
    <property type="match status" value="1"/>
</dbReference>
<evidence type="ECO:0000256" key="5">
    <source>
        <dbReference type="ARBA" id="ARBA00022692"/>
    </source>
</evidence>
<keyword evidence="6" id="KW-0375">Hydrogen ion transport</keyword>
<accession>A0A7J7JKA5</accession>
<keyword evidence="8" id="KW-0406">Ion transport</keyword>
<evidence type="ECO:0000313" key="13">
    <source>
        <dbReference type="EMBL" id="KAF6026243.1"/>
    </source>
</evidence>
<feature type="region of interest" description="Disordered" evidence="11">
    <location>
        <begin position="118"/>
        <end position="154"/>
    </location>
</feature>
<feature type="compositionally biased region" description="Basic residues" evidence="11">
    <location>
        <begin position="133"/>
        <end position="151"/>
    </location>
</feature>
<feature type="compositionally biased region" description="Polar residues" evidence="11">
    <location>
        <begin position="50"/>
        <end position="62"/>
    </location>
</feature>
<keyword evidence="14" id="KW-1185">Reference proteome</keyword>
<dbReference type="Pfam" id="PF03189">
    <property type="entry name" value="Otopetrin"/>
    <property type="match status" value="1"/>
</dbReference>
<comment type="subcellular location">
    <subcellularLocation>
        <location evidence="1">Cell membrane</location>
        <topology evidence="1">Multi-pass membrane protein</topology>
    </subcellularLocation>
</comment>
<evidence type="ECO:0008006" key="15">
    <source>
        <dbReference type="Google" id="ProtNLM"/>
    </source>
</evidence>
<feature type="transmembrane region" description="Helical" evidence="12">
    <location>
        <begin position="363"/>
        <end position="381"/>
    </location>
</feature>
<dbReference type="Proteomes" id="UP000593567">
    <property type="component" value="Unassembled WGS sequence"/>
</dbReference>
<keyword evidence="4" id="KW-1003">Cell membrane</keyword>
<feature type="transmembrane region" description="Helical" evidence="12">
    <location>
        <begin position="464"/>
        <end position="484"/>
    </location>
</feature>
<evidence type="ECO:0000256" key="12">
    <source>
        <dbReference type="SAM" id="Phobius"/>
    </source>
</evidence>
<feature type="transmembrane region" description="Helical" evidence="12">
    <location>
        <begin position="595"/>
        <end position="618"/>
    </location>
</feature>
<feature type="transmembrane region" description="Helical" evidence="12">
    <location>
        <begin position="232"/>
        <end position="252"/>
    </location>
</feature>
<proteinExistence type="inferred from homology"/>
<organism evidence="13 14">
    <name type="scientific">Bugula neritina</name>
    <name type="common">Brown bryozoan</name>
    <name type="synonym">Sertularia neritina</name>
    <dbReference type="NCBI Taxonomy" id="10212"/>
    <lineage>
        <taxon>Eukaryota</taxon>
        <taxon>Metazoa</taxon>
        <taxon>Spiralia</taxon>
        <taxon>Lophotrochozoa</taxon>
        <taxon>Bryozoa</taxon>
        <taxon>Gymnolaemata</taxon>
        <taxon>Cheilostomatida</taxon>
        <taxon>Flustrina</taxon>
        <taxon>Buguloidea</taxon>
        <taxon>Bugulidae</taxon>
        <taxon>Bugula</taxon>
    </lineage>
</organism>
<dbReference type="AlphaFoldDB" id="A0A7J7JKA5"/>
<dbReference type="PANTHER" id="PTHR21522">
    <property type="entry name" value="PROTON CHANNEL OTOP"/>
    <property type="match status" value="1"/>
</dbReference>
<keyword evidence="7 12" id="KW-1133">Transmembrane helix</keyword>
<dbReference type="GO" id="GO:0015252">
    <property type="term" value="F:proton channel activity"/>
    <property type="evidence" value="ECO:0007669"/>
    <property type="project" value="InterPro"/>
</dbReference>
<evidence type="ECO:0000256" key="10">
    <source>
        <dbReference type="ARBA" id="ARBA00023303"/>
    </source>
</evidence>
<feature type="transmembrane region" description="Helical" evidence="12">
    <location>
        <begin position="194"/>
        <end position="212"/>
    </location>
</feature>
<feature type="transmembrane region" description="Helical" evidence="12">
    <location>
        <begin position="294"/>
        <end position="312"/>
    </location>
</feature>
<evidence type="ECO:0000256" key="2">
    <source>
        <dbReference type="ARBA" id="ARBA00006513"/>
    </source>
</evidence>
<feature type="region of interest" description="Disordered" evidence="11">
    <location>
        <begin position="20"/>
        <end position="84"/>
    </location>
</feature>
<keyword evidence="10" id="KW-0407">Ion channel</keyword>
<evidence type="ECO:0000256" key="6">
    <source>
        <dbReference type="ARBA" id="ARBA00022781"/>
    </source>
</evidence>
<keyword evidence="5 12" id="KW-0812">Transmembrane</keyword>
<feature type="compositionally biased region" description="Polar residues" evidence="11">
    <location>
        <begin position="120"/>
        <end position="129"/>
    </location>
</feature>
<comment type="caution">
    <text evidence="13">The sequence shown here is derived from an EMBL/GenBank/DDBJ whole genome shotgun (WGS) entry which is preliminary data.</text>
</comment>
<evidence type="ECO:0000256" key="8">
    <source>
        <dbReference type="ARBA" id="ARBA00023065"/>
    </source>
</evidence>
<evidence type="ECO:0000256" key="7">
    <source>
        <dbReference type="ARBA" id="ARBA00022989"/>
    </source>
</evidence>
<feature type="transmembrane region" description="Helical" evidence="12">
    <location>
        <begin position="332"/>
        <end position="351"/>
    </location>
</feature>
<reference evidence="13" key="1">
    <citation type="submission" date="2020-06" db="EMBL/GenBank/DDBJ databases">
        <title>Draft genome of Bugula neritina, a colonial animal packing powerful symbionts and potential medicines.</title>
        <authorList>
            <person name="Rayko M."/>
        </authorList>
    </citation>
    <scope>NUCLEOTIDE SEQUENCE [LARGE SCALE GENOMIC DNA]</scope>
    <source>
        <strain evidence="13">Kwan_BN1</strain>
    </source>
</reference>
<name>A0A7J7JKA5_BUGNE</name>
<evidence type="ECO:0000256" key="11">
    <source>
        <dbReference type="SAM" id="MobiDB-lite"/>
    </source>
</evidence>
<gene>
    <name evidence="13" type="ORF">EB796_015449</name>
</gene>
<feature type="transmembrane region" description="Helical" evidence="12">
    <location>
        <begin position="554"/>
        <end position="575"/>
    </location>
</feature>